<proteinExistence type="predicted"/>
<comment type="catalytic activity">
    <reaction evidence="1">
        <text>S-ubiquitinyl-[E2 ubiquitin-conjugating enzyme]-L-cysteine + [acceptor protein]-L-lysine = [E2 ubiquitin-conjugating enzyme]-L-cysteine + N(6)-ubiquitinyl-[acceptor protein]-L-lysine.</text>
        <dbReference type="EC" id="2.3.2.26"/>
    </reaction>
</comment>
<evidence type="ECO:0000259" key="9">
    <source>
        <dbReference type="PROSITE" id="PS50237"/>
    </source>
</evidence>
<sequence>MKIKAQITKYTPPISSRQKEVMDLILSTKTNEELYEILIKNSKRIFYNKIDLIRWADVFNKFDEILEKEKISNSLTENLKNSKEFNEKLIISILLFSKNLLKNSNDTINLYNSENYIKSLLEIGGVYLRPALELLQVLYSRVSPSGSNQAFIGSKQKTFYELWEWQIFSIVFSYSQSWLFDSDVHKLTFLECANLDEKSEIDPKILEQAKYIEFHFLINQQLLKENKRKLKPKKEDLKEIKINFFKWENVENELKNLMDKYHLPEQLLHVIYSKYQRFLIFQNGPLNIKNLAKIRLVSLRTFFELGPKNNTFIKEIKKREPDLVEQLIEVITTEKQIDEEFKVLVMETLNSMYTHSYFQEEILEKGNILVENPQFDKKYISGIVENAMEKYETPMFDVQFIRHLMKFLQTISKSQIGGSLYAGDKSWITCTLILLKDRNSQSLHTIFYLLELWSNLIKHNIRALQYFQEQNEIQSLLERVDFDLEFFTEESLDEQSFISHRKIKVLISSFRLIGQLVTSDNDNKSTNKLEMKPIIDTIKRVFQKEYLCLKIPNLFSRTCDLLGIIASNEEYMSLINKSRVLKLMCKIMNISVPNSASSVSIISKTVTKLSTITSGASFINRSKIYKPILSLLIKPQYIPIMSKRVASELGQEFEILVRHLPNLLEDIIDMIIGMIEGICLQKTTELSENDPKIQDDSTESTFCCFVDNIARFLERFLSSVQNMNCFINKKGIETCLKIFTSPALPNTFYDSTAALSLNKMFQIISAMNMSQFTQSLITITVSHFRKLKGKKEYFKNIETIQTAQTIYSFVKLLSDFVLKTSLNEIEDESSPEKLLTQWSSPKALNLVEYFGEFLNEIEWQESRREEKEEEEKKKEKEIEKEIEDPKQSIINHLRREISHYLVGIYQEINYIILASLLSNNNKQKNQSSSLSVVLLAETISKTLLISLKSFIDKKQQENFSMLTISELRYIIRFTHRFQSLILTEISSTKAKHFDSLNTILVVLLDQNGTIDLILKLFQNLTENINENENENNFTMKSKLFGIALEKLAILIHTISSIHKFLSSPITKCLVSFTFSNKSKSFRKYKFLYRLQSKILKEVVIKKWEDPKLKFGPLNFIKKMLLIINTKIEELHTTFAKKKHQKQQTNQDQQEQNISQIKMDTSMEIHKSDITVRTLRKEIIKLIQPIEKELVPRLLDILEARKPQEIEKEIISIIKKQLKRQPNSQSNSNENQFSYLEMVVSQIHERVQKTIQIQPFPEKINNLMGVLTMLLIPQEKPPKASQLKIKKNIAYQEFYPQTSPTTKTTSTTTTSSIFNNQKQLLSIVFKHQIIPTLEEIISKFLDYKEKALINQNIWNPFLTLTILLLDNILPSKSKRNYYSELVKRSLKNKTEEHTEILVYQEFDKVDDHLKKFTEFSVKLLQIKSDSYGLEALLRFISKLTTYFHCASLFAEMKGLEHLIQIKKSKNNFFRGYALLVNSILRNVVEDPITFKTAIIQEIKATFPELAKKTGADETKQPRVDLITFIKHYSKFISRDPNLFIKSISSVCRLHTRRDPSNNYQIKLINEKKDEIKQKNDEDEDEDEDEKTKVFAEEIVSLLSLSLESQESKDILCPEVILLLLLEFTQSYENFGKIILDSKIGNKSFLSFVINHLLPIKLFDQSTSFAAIDLVVLLSSEDSHNEVWEGLLELVGTLNKLSEEKLDQEDLFTKVLPLVDLILALIDFHQITTRNLQKPHFLNSIIFRLFFISFGNQITKNILSFLKKLDLNHPHASEFIYSHLSLLELFVQVFTSPHLRILLKRQKAREEKKKIKEDHQKDFTQYQDRTSTNQRIEEILEVIEHSVLELIELSKQGREVDIGLIELFEPLSHQFGIDFGNFLGNQKNSPNYVNKRRQKLKKHTRKRRKYLLSFVHPYISKIYNPEFLPYNANQVSSQTTKTESPINLRKTITNIKNQHIDTEEWSMQIIASPLMKYEEQNANLNENISIDDNDVDGDEKENERESIETIYPIQQTSGNQIMPQQSESGNQNSGIDWKAKINSKFNNLNSFHLQNLFGNQIIWEVQAFSPENEMNKEKIKPTQISSQTNLQEIPDFVKLAKMMKKPILNKLQNDAFTEKPHSQKQPHLTKKDTENQFISKLREMNIDEVYILLLTKLSTGLRNKLVYFYLTKLSRQEEVKENENKDNQLKDDDYETEFDNADNVDDDEFENLSSFESFLEDLPLDVSKEIVAEIYKTGDENFISLLPYSFMGQLKPEQDEDLDLEKIKNFENTIHTNIDVLKLLLSNEQVEMNMEPALISQDEIQTLVNLIVLPEESSLYFITDLTQILDHLCRHRESRKNLLEYILAPLGCSSIKLDESWYSKETEYSSKKEPNKDFSLKRFFKYFGYMLAVSETDSNKNQTAQKSGEIKTKSPLENANSNAISVALINRVLDIIQPLTKHSSVCEYLLTEKIEISDDTTNQDLSKHNFIFECLLKLFSIRTFGLNREVSVVKLLTILSKILSQYKISHEFPIPTISQDISTAFINILLRDNFPEQSFSLALSIVEKLFLNPENQEQISDRLIFITLKIAKHVWKDLCLYQKDLSKIFEKENQLQDIAKFSKTYILKNTNFLHLIQTDLKTLNSYQIENLLISQKSTFQFKDLWDVLNNCLELILSIHEKQDNNDLVIKEKVSFKHSFRRQTKNKPNQKNKKIQEQTPKIKKKKSKSKTSLTNVLIPLVSSFFILHGNEKISNDESIVVDFAKTNCKVLNTIVYSHLDLLNSSFKVLTEIPDLLTFENKKRYFRQMLDNQKKGKISILNISVRRKEIFKDSLLQIRNKSQNKLRIMDIQVQFLGEKAKNLDTLKKEWFIELTRSFVDQKQNLFSSIQKKPDIFHIDPQSSKIHNYFEHFHFIGEIIGKAIYEEICIPIHFSLPFYKNLIRQQISYSDLQFGYFDIFEKIRKYLSENEDNEDQKFGKTFSIEYQNEVIDLISNGRNVPVKKEKKMKFVNLATEYFLSKMIQRQINSIVNGINTIFPIRLLKIFTPNELELLICGIPLIKIEDLKEKAILKEDSKEIKFFWDVLKNLEIEERAKFIQVVTGSTSSIRPKLYIKIQQFKNHYFSKFEIINIFNNELILPKTDDFEEISKIIYQLIRNLDHFNFFRWRFPIQLTHLALNHLSSGFGMCPGVFDWIWPNPI</sequence>
<evidence type="ECO:0000256" key="7">
    <source>
        <dbReference type="SAM" id="Coils"/>
    </source>
</evidence>
<dbReference type="GO" id="GO:0061630">
    <property type="term" value="F:ubiquitin protein ligase activity"/>
    <property type="evidence" value="ECO:0007669"/>
    <property type="project" value="UniProtKB-EC"/>
</dbReference>
<dbReference type="PROSITE" id="PS50237">
    <property type="entry name" value="HECT"/>
    <property type="match status" value="1"/>
</dbReference>
<feature type="domain" description="HECT" evidence="9">
    <location>
        <begin position="2814"/>
        <end position="3136"/>
    </location>
</feature>
<evidence type="ECO:0000256" key="5">
    <source>
        <dbReference type="ARBA" id="ARBA00022786"/>
    </source>
</evidence>
<dbReference type="OMA" id="ARSEWIF"/>
<comment type="caution">
    <text evidence="10">The sequence shown here is derived from an EMBL/GenBank/DDBJ whole genome shotgun (WGS) entry which is preliminary data.</text>
</comment>
<dbReference type="Gene3D" id="3.30.2160.10">
    <property type="entry name" value="Hect, E3 ligase catalytic domain"/>
    <property type="match status" value="1"/>
</dbReference>
<evidence type="ECO:0000256" key="8">
    <source>
        <dbReference type="SAM" id="MobiDB-lite"/>
    </source>
</evidence>
<dbReference type="Gene3D" id="3.90.1750.10">
    <property type="entry name" value="Hect, E3 ligase catalytic domains"/>
    <property type="match status" value="1"/>
</dbReference>
<dbReference type="InterPro" id="IPR000569">
    <property type="entry name" value="HECT_dom"/>
</dbReference>
<dbReference type="Pfam" id="PF06025">
    <property type="entry name" value="DUF913"/>
    <property type="match status" value="2"/>
</dbReference>
<gene>
    <name evidence="10" type="ORF">M0811_05253</name>
</gene>
<protein>
    <recommendedName>
        <fullName evidence="3">HECT-type E3 ubiquitin transferase</fullName>
        <ecNumber evidence="3">2.3.2.26</ecNumber>
    </recommendedName>
</protein>
<evidence type="ECO:0000256" key="6">
    <source>
        <dbReference type="PROSITE-ProRule" id="PRU00104"/>
    </source>
</evidence>
<name>A0A9Q0REP5_ANAIG</name>
<organism evidence="10 11">
    <name type="scientific">Anaeramoeba ignava</name>
    <name type="common">Anaerobic marine amoeba</name>
    <dbReference type="NCBI Taxonomy" id="1746090"/>
    <lineage>
        <taxon>Eukaryota</taxon>
        <taxon>Metamonada</taxon>
        <taxon>Anaeramoebidae</taxon>
        <taxon>Anaeramoeba</taxon>
    </lineage>
</organism>
<keyword evidence="4" id="KW-0808">Transferase</keyword>
<keyword evidence="5 6" id="KW-0833">Ubl conjugation pathway</keyword>
<dbReference type="EMBL" id="JAPDFW010000055">
    <property type="protein sequence ID" value="KAJ5077996.1"/>
    <property type="molecule type" value="Genomic_DNA"/>
</dbReference>
<feature type="compositionally biased region" description="Basic residues" evidence="8">
    <location>
        <begin position="2672"/>
        <end position="2686"/>
    </location>
</feature>
<keyword evidence="11" id="KW-1185">Reference proteome</keyword>
<evidence type="ECO:0000313" key="10">
    <source>
        <dbReference type="EMBL" id="KAJ5077996.1"/>
    </source>
</evidence>
<evidence type="ECO:0000256" key="4">
    <source>
        <dbReference type="ARBA" id="ARBA00022679"/>
    </source>
</evidence>
<reference evidence="10" key="1">
    <citation type="submission" date="2022-10" db="EMBL/GenBank/DDBJ databases">
        <title>Novel sulphate-reducing endosymbionts in the free-living metamonad Anaeramoeba.</title>
        <authorList>
            <person name="Jerlstrom-Hultqvist J."/>
            <person name="Cepicka I."/>
            <person name="Gallot-Lavallee L."/>
            <person name="Salas-Leiva D."/>
            <person name="Curtis B.A."/>
            <person name="Zahonova K."/>
            <person name="Pipaliya S."/>
            <person name="Dacks J."/>
            <person name="Roger A.J."/>
        </authorList>
    </citation>
    <scope>NUCLEOTIDE SEQUENCE</scope>
    <source>
        <strain evidence="10">BMAN</strain>
    </source>
</reference>
<comment type="caution">
    <text evidence="6">Lacks conserved residue(s) required for the propagation of feature annotation.</text>
</comment>
<feature type="region of interest" description="Disordered" evidence="8">
    <location>
        <begin position="2672"/>
        <end position="2701"/>
    </location>
</feature>
<dbReference type="OrthoDB" id="5987976at2759"/>
<evidence type="ECO:0000256" key="2">
    <source>
        <dbReference type="ARBA" id="ARBA00004906"/>
    </source>
</evidence>
<dbReference type="SUPFAM" id="SSF56204">
    <property type="entry name" value="Hect, E3 ligase catalytic domain"/>
    <property type="match status" value="1"/>
</dbReference>
<evidence type="ECO:0000256" key="1">
    <source>
        <dbReference type="ARBA" id="ARBA00000885"/>
    </source>
</evidence>
<dbReference type="EC" id="2.3.2.26" evidence="3"/>
<dbReference type="InterPro" id="IPR050409">
    <property type="entry name" value="E3_ubiq-protein_ligase"/>
</dbReference>
<dbReference type="PANTHER" id="PTHR11254:SF440">
    <property type="entry name" value="E3 UBIQUITIN-PROTEIN LIGASE NEDD-4"/>
    <property type="match status" value="1"/>
</dbReference>
<dbReference type="InterPro" id="IPR010314">
    <property type="entry name" value="E3_Ub_ligase_DUF913"/>
</dbReference>
<dbReference type="Pfam" id="PF00632">
    <property type="entry name" value="HECT"/>
    <property type="match status" value="1"/>
</dbReference>
<dbReference type="InterPro" id="IPR035983">
    <property type="entry name" value="Hect_E3_ubiquitin_ligase"/>
</dbReference>
<feature type="coiled-coil region" evidence="7">
    <location>
        <begin position="857"/>
        <end position="884"/>
    </location>
</feature>
<accession>A0A9Q0REP5</accession>
<evidence type="ECO:0000313" key="11">
    <source>
        <dbReference type="Proteomes" id="UP001149090"/>
    </source>
</evidence>
<dbReference type="PANTHER" id="PTHR11254">
    <property type="entry name" value="HECT DOMAIN UBIQUITIN-PROTEIN LIGASE"/>
    <property type="match status" value="1"/>
</dbReference>
<keyword evidence="7" id="KW-0175">Coiled coil</keyword>
<dbReference type="Proteomes" id="UP001149090">
    <property type="component" value="Unassembled WGS sequence"/>
</dbReference>
<evidence type="ECO:0000256" key="3">
    <source>
        <dbReference type="ARBA" id="ARBA00012485"/>
    </source>
</evidence>
<dbReference type="SMART" id="SM00119">
    <property type="entry name" value="HECTc"/>
    <property type="match status" value="1"/>
</dbReference>
<comment type="pathway">
    <text evidence="2">Protein modification; protein ubiquitination.</text>
</comment>